<accession>A0A815NYX8</accession>
<gene>
    <name evidence="2" type="ORF">GPM918_LOCUS34421</name>
    <name evidence="1" type="ORF">OVA965_LOCUS14551</name>
    <name evidence="4" type="ORF">SRO942_LOCUS35117</name>
    <name evidence="3" type="ORF">TMI583_LOCUS14553</name>
</gene>
<keyword evidence="5" id="KW-1185">Reference proteome</keyword>
<evidence type="ECO:0000313" key="1">
    <source>
        <dbReference type="EMBL" id="CAF1000841.1"/>
    </source>
</evidence>
<dbReference type="Proteomes" id="UP000681722">
    <property type="component" value="Unassembled WGS sequence"/>
</dbReference>
<proteinExistence type="predicted"/>
<name>A0A815NYX8_9BILA</name>
<dbReference type="EMBL" id="CAJNOK010006339">
    <property type="protein sequence ID" value="CAF1000841.1"/>
    <property type="molecule type" value="Genomic_DNA"/>
</dbReference>
<evidence type="ECO:0000313" key="5">
    <source>
        <dbReference type="Proteomes" id="UP000663829"/>
    </source>
</evidence>
<dbReference type="Proteomes" id="UP000682733">
    <property type="component" value="Unassembled WGS sequence"/>
</dbReference>
<dbReference type="EMBL" id="CAJNOQ010019069">
    <property type="protein sequence ID" value="CAF1442496.1"/>
    <property type="molecule type" value="Genomic_DNA"/>
</dbReference>
<comment type="caution">
    <text evidence="2">The sequence shown here is derived from an EMBL/GenBank/DDBJ whole genome shotgun (WGS) entry which is preliminary data.</text>
</comment>
<dbReference type="EMBL" id="CAJOBA010006346">
    <property type="protein sequence ID" value="CAF3770204.1"/>
    <property type="molecule type" value="Genomic_DNA"/>
</dbReference>
<protein>
    <submittedName>
        <fullName evidence="2">Uncharacterized protein</fullName>
    </submittedName>
</protein>
<dbReference type="AlphaFoldDB" id="A0A815NYX8"/>
<dbReference type="Proteomes" id="UP000677228">
    <property type="component" value="Unassembled WGS sequence"/>
</dbReference>
<evidence type="ECO:0000313" key="3">
    <source>
        <dbReference type="EMBL" id="CAF3770204.1"/>
    </source>
</evidence>
<organism evidence="2 5">
    <name type="scientific">Didymodactylos carnosus</name>
    <dbReference type="NCBI Taxonomy" id="1234261"/>
    <lineage>
        <taxon>Eukaryota</taxon>
        <taxon>Metazoa</taxon>
        <taxon>Spiralia</taxon>
        <taxon>Gnathifera</taxon>
        <taxon>Rotifera</taxon>
        <taxon>Eurotatoria</taxon>
        <taxon>Bdelloidea</taxon>
        <taxon>Philodinida</taxon>
        <taxon>Philodinidae</taxon>
        <taxon>Didymodactylos</taxon>
    </lineage>
</organism>
<evidence type="ECO:0000313" key="2">
    <source>
        <dbReference type="EMBL" id="CAF1442496.1"/>
    </source>
</evidence>
<dbReference type="EMBL" id="CAJOBC010084509">
    <property type="protein sequence ID" value="CAF4318076.1"/>
    <property type="molecule type" value="Genomic_DNA"/>
</dbReference>
<reference evidence="2" key="1">
    <citation type="submission" date="2021-02" db="EMBL/GenBank/DDBJ databases">
        <authorList>
            <person name="Nowell W R."/>
        </authorList>
    </citation>
    <scope>NUCLEOTIDE SEQUENCE</scope>
</reference>
<dbReference type="Proteomes" id="UP000663829">
    <property type="component" value="Unassembled WGS sequence"/>
</dbReference>
<sequence>MVIDIQLNNVRLIKHGSVGEQASKERKRIPLKDRLELFRTPASHLSVDCAGSDESDEKQQKTKAAGYLSLSGYKLWAQTAMAHIEVVLLVVAGPDGIGLLAD</sequence>
<evidence type="ECO:0000313" key="4">
    <source>
        <dbReference type="EMBL" id="CAF4318076.1"/>
    </source>
</evidence>